<evidence type="ECO:0000256" key="1">
    <source>
        <dbReference type="SAM" id="Phobius"/>
    </source>
</evidence>
<dbReference type="Proteomes" id="UP001648503">
    <property type="component" value="Unassembled WGS sequence"/>
</dbReference>
<proteinExistence type="predicted"/>
<evidence type="ECO:0000313" key="4">
    <source>
        <dbReference type="Proteomes" id="UP001648503"/>
    </source>
</evidence>
<accession>A0ABQ8F3B5</accession>
<dbReference type="InterPro" id="IPR025164">
    <property type="entry name" value="Toastrack_DUF4097"/>
</dbReference>
<keyword evidence="1" id="KW-0472">Membrane</keyword>
<dbReference type="Pfam" id="PF13349">
    <property type="entry name" value="DUF4097"/>
    <property type="match status" value="1"/>
</dbReference>
<evidence type="ECO:0000313" key="3">
    <source>
        <dbReference type="EMBL" id="KAH6591098.1"/>
    </source>
</evidence>
<keyword evidence="1" id="KW-1133">Transmembrane helix</keyword>
<name>A0ABQ8F3B5_9FUNG</name>
<keyword evidence="4" id="KW-1185">Reference proteome</keyword>
<dbReference type="Gene3D" id="2.160.20.120">
    <property type="match status" value="1"/>
</dbReference>
<dbReference type="EMBL" id="JAFCIX010000418">
    <property type="protein sequence ID" value="KAH6591098.1"/>
    <property type="molecule type" value="Genomic_DNA"/>
</dbReference>
<reference evidence="3 4" key="1">
    <citation type="submission" date="2021-02" db="EMBL/GenBank/DDBJ databases">
        <title>Variation within the Batrachochytrium salamandrivorans European outbreak.</title>
        <authorList>
            <person name="Kelly M."/>
            <person name="Pasmans F."/>
            <person name="Shea T.P."/>
            <person name="Munoz J.F."/>
            <person name="Carranza S."/>
            <person name="Cuomo C.A."/>
            <person name="Martel A."/>
        </authorList>
    </citation>
    <scope>NUCLEOTIDE SEQUENCE [LARGE SCALE GENOMIC DNA]</scope>
    <source>
        <strain evidence="3 4">AMFP18/2</strain>
    </source>
</reference>
<protein>
    <recommendedName>
        <fullName evidence="2">DUF4097 domain-containing protein</fullName>
    </recommendedName>
</protein>
<comment type="caution">
    <text evidence="3">The sequence shown here is derived from an EMBL/GenBank/DDBJ whole genome shotgun (WGS) entry which is preliminary data.</text>
</comment>
<organism evidence="3 4">
    <name type="scientific">Batrachochytrium salamandrivorans</name>
    <dbReference type="NCBI Taxonomy" id="1357716"/>
    <lineage>
        <taxon>Eukaryota</taxon>
        <taxon>Fungi</taxon>
        <taxon>Fungi incertae sedis</taxon>
        <taxon>Chytridiomycota</taxon>
        <taxon>Chytridiomycota incertae sedis</taxon>
        <taxon>Chytridiomycetes</taxon>
        <taxon>Rhizophydiales</taxon>
        <taxon>Rhizophydiales incertae sedis</taxon>
        <taxon>Batrachochytrium</taxon>
    </lineage>
</organism>
<feature type="domain" description="DUF4097" evidence="2">
    <location>
        <begin position="165"/>
        <end position="420"/>
    </location>
</feature>
<feature type="transmembrane region" description="Helical" evidence="1">
    <location>
        <begin position="106"/>
        <end position="125"/>
    </location>
</feature>
<sequence>MGSDKAYPQLASLESTSLLPAYSADQQSSHTSNSHQKPSCFDSAGRPLYALPFSTLDSNQHLLYVAPPNPASYHAIVNGIDASPCAAHYCAGMKPRTQRSGCCRSFCRTVCFLIMAMIAASFILGPRFHCGNSTLAVADKEVRNGDIVWQDLHSMDLEFKSGMVTHLTINSANRESKNADKIVMAYKLAYSRKALNGELDMAVQTENDTLKLVVTPPLIPSSERLLLTAEITVPASTFAIVLEKHMQTIHAGVAAGYIKLFAPSSSTTDNGIMFERVKMEVGAGDITLNGITTRTAVLTTGAGTVNADFAASESVTVHTATGNADLKITGFTPNGEQRDDTQGLEVVAKVNAGQLQGSIVNYHKLDATVNSGDMRLDISPKQRSQTTAKSNAGSIALHAVDNSKSHMYKFVGTYVAEVSVGKVRITGSDVVQDPHDGKFRVGAKRSGHVGNVDEPYPSTIKAIVDVGDVELVF</sequence>
<keyword evidence="1" id="KW-0812">Transmembrane</keyword>
<evidence type="ECO:0000259" key="2">
    <source>
        <dbReference type="Pfam" id="PF13349"/>
    </source>
</evidence>
<gene>
    <name evidence="3" type="ORF">BASA50_009099</name>
</gene>